<dbReference type="InterPro" id="IPR055713">
    <property type="entry name" value="DUF7289"/>
</dbReference>
<protein>
    <recommendedName>
        <fullName evidence="2">DUF7305 domain-containing protein</fullName>
    </recommendedName>
</protein>
<dbReference type="Pfam" id="PF23960">
    <property type="entry name" value="DUF7289"/>
    <property type="match status" value="1"/>
</dbReference>
<dbReference type="InterPro" id="IPR055729">
    <property type="entry name" value="DUF7305"/>
</dbReference>
<feature type="transmembrane region" description="Helical" evidence="1">
    <location>
        <begin position="37"/>
        <end position="59"/>
    </location>
</feature>
<dbReference type="OrthoDB" id="148042at2157"/>
<evidence type="ECO:0000313" key="3">
    <source>
        <dbReference type="EMBL" id="QLG49222.1"/>
    </source>
</evidence>
<evidence type="ECO:0000256" key="1">
    <source>
        <dbReference type="SAM" id="Phobius"/>
    </source>
</evidence>
<dbReference type="GeneID" id="56033688"/>
<reference evidence="3 4" key="1">
    <citation type="submission" date="2020-07" db="EMBL/GenBank/DDBJ databases">
        <authorList>
            <person name="Cui H."/>
        </authorList>
    </citation>
    <scope>NUCLEOTIDE SEQUENCE [LARGE SCALE GENOMIC DNA]</scope>
    <source>
        <strain evidence="3 4">YPL8</strain>
    </source>
</reference>
<name>A0A7D5KXK6_9EURY</name>
<dbReference type="Proteomes" id="UP000509241">
    <property type="component" value="Chromosome"/>
</dbReference>
<keyword evidence="4" id="KW-1185">Reference proteome</keyword>
<keyword evidence="1" id="KW-0472">Membrane</keyword>
<evidence type="ECO:0000313" key="4">
    <source>
        <dbReference type="Proteomes" id="UP000509241"/>
    </source>
</evidence>
<gene>
    <name evidence="3" type="ORF">HYG82_10315</name>
</gene>
<sequence length="505" mass="53681">MREVLDTGWAGESRDTTADGNGFDITLTDRRRGQTHVLGIVLLIGIVVTGSAAVVLFGVTGLDAYESAAEIERAERSLLEFTHATHTAMGISGESVPITLGSVDHGSVETDEDVGRLRITFESASGTEVLYDEPLGAHRYVNADTEIAYQGGGLWRSDGNGSVPVSSPPLEYRDGTLTFSAVRVTARGNRRGDVDGVVRQSRPPTSVDLRERDRAVGRQGGVVRIDVESAYCDGWEREIGEAVPGRVTEGCSEGRPDRVRFGLTVPPAIGTVDSAIAARVVDVHRNAPPIEGVVRAETVDEDRVDGRVFESGYDYPSADAYVEALVENCQATEFDDLEGEISEPGRYCVDTIDDDLTFDTSEGDIEVVVRDAIGDPNYEEEIRVEGENDLTIAVDGPISARADAVIGNESDPGQTQLLVSADGTVTTASGGPTVAALVYAPDSNVSVQGNPTIEGSIVADHVDVGNIRPGVIAYDGRIAATDVVSESGSPLRYFDVSAYELSIDD</sequence>
<dbReference type="RefSeq" id="WP_179260957.1">
    <property type="nucleotide sequence ID" value="NZ_CP058601.1"/>
</dbReference>
<accession>A0A7D5KXK6</accession>
<organism evidence="3 4">
    <name type="scientific">Natrinema halophilum</name>
    <dbReference type="NCBI Taxonomy" id="1699371"/>
    <lineage>
        <taxon>Archaea</taxon>
        <taxon>Methanobacteriati</taxon>
        <taxon>Methanobacteriota</taxon>
        <taxon>Stenosarchaea group</taxon>
        <taxon>Halobacteria</taxon>
        <taxon>Halobacteriales</taxon>
        <taxon>Natrialbaceae</taxon>
        <taxon>Natrinema</taxon>
    </lineage>
</organism>
<dbReference type="AlphaFoldDB" id="A0A7D5KXK6"/>
<dbReference type="Pfam" id="PF23981">
    <property type="entry name" value="DUF7305"/>
    <property type="match status" value="1"/>
</dbReference>
<feature type="domain" description="DUF7305" evidence="2">
    <location>
        <begin position="305"/>
        <end position="479"/>
    </location>
</feature>
<dbReference type="EMBL" id="CP058601">
    <property type="protein sequence ID" value="QLG49222.1"/>
    <property type="molecule type" value="Genomic_DNA"/>
</dbReference>
<dbReference type="KEGG" id="haly:HYG82_10315"/>
<proteinExistence type="predicted"/>
<keyword evidence="1" id="KW-0812">Transmembrane</keyword>
<evidence type="ECO:0000259" key="2">
    <source>
        <dbReference type="Pfam" id="PF23981"/>
    </source>
</evidence>
<keyword evidence="1" id="KW-1133">Transmembrane helix</keyword>